<evidence type="ECO:0000313" key="4">
    <source>
        <dbReference type="Proteomes" id="UP001500975"/>
    </source>
</evidence>
<comment type="caution">
    <text evidence="3">The sequence shown here is derived from an EMBL/GenBank/DDBJ whole genome shotgun (WGS) entry which is preliminary data.</text>
</comment>
<sequence length="247" mass="26259">MMLTTSEAPRRLGVLGGMGPLAGAAFALRIVQLTPASADQDHIPVLLCNDPAIPDRSTAGMGGGPSPLPAMIRGLKTLVAGQVDCIAIPCNTAHLWFDELQAESSAPLLHIVESVIQDLRRQGVTRGKVGILGTPATIAMGLYQRHLRLAGYEPIEPSHDDVHRLCVPAIAAVKRNEVERAFAPARESIQHLSNQGANAVVLGCTELPLAVPACRRAEFDVPLTDSIDALARAAIQLLRPASQGRYR</sequence>
<dbReference type="PANTHER" id="PTHR21198">
    <property type="entry name" value="GLUTAMATE RACEMASE"/>
    <property type="match status" value="1"/>
</dbReference>
<dbReference type="Gene3D" id="3.40.50.1860">
    <property type="match status" value="2"/>
</dbReference>
<dbReference type="RefSeq" id="WP_345536303.1">
    <property type="nucleotide sequence ID" value="NZ_BAABGJ010000009.1"/>
</dbReference>
<dbReference type="InterPro" id="IPR018187">
    <property type="entry name" value="Asp/Glu_racemase_AS_1"/>
</dbReference>
<gene>
    <name evidence="3" type="ORF">GCM10023165_09940</name>
</gene>
<dbReference type="PANTHER" id="PTHR21198:SF7">
    <property type="entry name" value="ASPARTATE-GLUTAMATE RACEMASE FAMILY"/>
    <property type="match status" value="1"/>
</dbReference>
<dbReference type="PROSITE" id="PS00923">
    <property type="entry name" value="ASP_GLU_RACEMASE_1"/>
    <property type="match status" value="1"/>
</dbReference>
<reference evidence="4" key="1">
    <citation type="journal article" date="2019" name="Int. J. Syst. Evol. Microbiol.">
        <title>The Global Catalogue of Microorganisms (GCM) 10K type strain sequencing project: providing services to taxonomists for standard genome sequencing and annotation.</title>
        <authorList>
            <consortium name="The Broad Institute Genomics Platform"/>
            <consortium name="The Broad Institute Genome Sequencing Center for Infectious Disease"/>
            <person name="Wu L."/>
            <person name="Ma J."/>
        </authorList>
    </citation>
    <scope>NUCLEOTIDE SEQUENCE [LARGE SCALE GENOMIC DNA]</scope>
    <source>
        <strain evidence="4">JCM 17804</strain>
    </source>
</reference>
<name>A0ABP8H4J7_9BURK</name>
<dbReference type="SUPFAM" id="SSF53681">
    <property type="entry name" value="Aspartate/glutamate racemase"/>
    <property type="match status" value="2"/>
</dbReference>
<dbReference type="EMBL" id="BAABGJ010000009">
    <property type="protein sequence ID" value="GAA4334270.1"/>
    <property type="molecule type" value="Genomic_DNA"/>
</dbReference>
<keyword evidence="4" id="KW-1185">Reference proteome</keyword>
<protein>
    <submittedName>
        <fullName evidence="3">Amino acid racemase</fullName>
    </submittedName>
</protein>
<dbReference type="NCBIfam" id="TIGR00035">
    <property type="entry name" value="asp_race"/>
    <property type="match status" value="1"/>
</dbReference>
<dbReference type="InterPro" id="IPR015942">
    <property type="entry name" value="Asp/Glu/hydantoin_racemase"/>
</dbReference>
<evidence type="ECO:0000256" key="2">
    <source>
        <dbReference type="ARBA" id="ARBA00023235"/>
    </source>
</evidence>
<dbReference type="Pfam" id="PF01177">
    <property type="entry name" value="Asp_Glu_race"/>
    <property type="match status" value="1"/>
</dbReference>
<accession>A0ABP8H4J7</accession>
<dbReference type="Proteomes" id="UP001500975">
    <property type="component" value="Unassembled WGS sequence"/>
</dbReference>
<dbReference type="InterPro" id="IPR004380">
    <property type="entry name" value="Asp_race"/>
</dbReference>
<dbReference type="InterPro" id="IPR001920">
    <property type="entry name" value="Asp/Glu_race"/>
</dbReference>
<evidence type="ECO:0000313" key="3">
    <source>
        <dbReference type="EMBL" id="GAA4334270.1"/>
    </source>
</evidence>
<comment type="similarity">
    <text evidence="1">Belongs to the aspartate/glutamate racemases family.</text>
</comment>
<evidence type="ECO:0000256" key="1">
    <source>
        <dbReference type="ARBA" id="ARBA00007847"/>
    </source>
</evidence>
<proteinExistence type="inferred from homology"/>
<organism evidence="3 4">
    <name type="scientific">Variovorax defluvii</name>
    <dbReference type="NCBI Taxonomy" id="913761"/>
    <lineage>
        <taxon>Bacteria</taxon>
        <taxon>Pseudomonadati</taxon>
        <taxon>Pseudomonadota</taxon>
        <taxon>Betaproteobacteria</taxon>
        <taxon>Burkholderiales</taxon>
        <taxon>Comamonadaceae</taxon>
        <taxon>Variovorax</taxon>
    </lineage>
</organism>
<keyword evidence="2" id="KW-0413">Isomerase</keyword>